<dbReference type="GO" id="GO:0003887">
    <property type="term" value="F:DNA-directed DNA polymerase activity"/>
    <property type="evidence" value="ECO:0007669"/>
    <property type="project" value="UniProtKB-KW"/>
</dbReference>
<dbReference type="AlphaFoldDB" id="A0A0N4X2H8"/>
<dbReference type="GO" id="GO:0005658">
    <property type="term" value="C:alpha DNA polymerase:primase complex"/>
    <property type="evidence" value="ECO:0007669"/>
    <property type="project" value="TreeGrafter"/>
</dbReference>
<reference evidence="6 7" key="2">
    <citation type="submission" date="2018-11" db="EMBL/GenBank/DDBJ databases">
        <authorList>
            <consortium name="Pathogen Informatics"/>
        </authorList>
    </citation>
    <scope>NUCLEOTIDE SEQUENCE [LARGE SCALE GENOMIC DNA]</scope>
    <source>
        <strain evidence="6 7">MHpl1</strain>
    </source>
</reference>
<keyword evidence="3" id="KW-0548">Nucleotidyltransferase</keyword>
<sequence length="301" mass="34114">MCMSLRNGNESYISCTGLKLFIPDLHYYLAQQIHPVVSRLCTPIEETDAVRLAEALECRISRECCGPAFPIVTIRGFFVLGMDASSYRRSAAARASDNAAVEDEWAWNGPVTYDHCESLSFVCPGQGCGNVLNIRKAIENEESGLRLSLDTCEKCNVELSQYSAYICNRLSLTLRDYVMKHLMAPFKCDDPVCEFSTRTHLLRWSREGLECPKCSGGVLRKEYSAKDLFDQQMFLKQVVDVHTALEELKPEQRRILQSKPNFPAVMSLYNELSALITRYLDKNAYSKVDLAFIFAPMLKIE</sequence>
<keyword evidence="2" id="KW-0808">Transferase</keyword>
<evidence type="ECO:0000256" key="4">
    <source>
        <dbReference type="ARBA" id="ARBA00022932"/>
    </source>
</evidence>
<dbReference type="GO" id="GO:0006273">
    <property type="term" value="P:lagging strand elongation"/>
    <property type="evidence" value="ECO:0007669"/>
    <property type="project" value="TreeGrafter"/>
</dbReference>
<name>A0A0N4X2H8_HAEPC</name>
<dbReference type="EMBL" id="UZAF01020652">
    <property type="protein sequence ID" value="VDO71806.1"/>
    <property type="molecule type" value="Genomic_DNA"/>
</dbReference>
<dbReference type="PANTHER" id="PTHR45861:SF1">
    <property type="entry name" value="DNA POLYMERASE ALPHA CATALYTIC SUBUNIT"/>
    <property type="match status" value="1"/>
</dbReference>
<dbReference type="InterPro" id="IPR038256">
    <property type="entry name" value="Pol_alpha_znc_sf"/>
</dbReference>
<dbReference type="EC" id="2.7.7.7" evidence="1"/>
<evidence type="ECO:0000313" key="7">
    <source>
        <dbReference type="Proteomes" id="UP000268014"/>
    </source>
</evidence>
<dbReference type="Gene3D" id="1.10.132.60">
    <property type="entry name" value="DNA polymerase family B, C-terminal domain"/>
    <property type="match status" value="1"/>
</dbReference>
<dbReference type="PANTHER" id="PTHR45861">
    <property type="entry name" value="DNA POLYMERASE ALPHA CATALYTIC SUBUNIT"/>
    <property type="match status" value="1"/>
</dbReference>
<dbReference type="InterPro" id="IPR042087">
    <property type="entry name" value="DNA_pol_B_thumb"/>
</dbReference>
<evidence type="ECO:0000256" key="2">
    <source>
        <dbReference type="ARBA" id="ARBA00022679"/>
    </source>
</evidence>
<evidence type="ECO:0000313" key="6">
    <source>
        <dbReference type="EMBL" id="VDO71806.1"/>
    </source>
</evidence>
<evidence type="ECO:0000259" key="5">
    <source>
        <dbReference type="Pfam" id="PF08996"/>
    </source>
</evidence>
<proteinExistence type="predicted"/>
<dbReference type="GO" id="GO:0003682">
    <property type="term" value="F:chromatin binding"/>
    <property type="evidence" value="ECO:0007669"/>
    <property type="project" value="TreeGrafter"/>
</dbReference>
<keyword evidence="7" id="KW-1185">Reference proteome</keyword>
<protein>
    <recommendedName>
        <fullName evidence="1">DNA-directed DNA polymerase</fullName>
        <ecNumber evidence="1">2.7.7.7</ecNumber>
    </recommendedName>
</protein>
<reference evidence="8" key="1">
    <citation type="submission" date="2017-02" db="UniProtKB">
        <authorList>
            <consortium name="WormBaseParasite"/>
        </authorList>
    </citation>
    <scope>IDENTIFICATION</scope>
</reference>
<dbReference type="GO" id="GO:0006272">
    <property type="term" value="P:leading strand elongation"/>
    <property type="evidence" value="ECO:0007669"/>
    <property type="project" value="TreeGrafter"/>
</dbReference>
<dbReference type="GO" id="GO:0003697">
    <property type="term" value="F:single-stranded DNA binding"/>
    <property type="evidence" value="ECO:0007669"/>
    <property type="project" value="TreeGrafter"/>
</dbReference>
<evidence type="ECO:0000313" key="8">
    <source>
        <dbReference type="WBParaSite" id="HPLM_0001856501-mRNA-1"/>
    </source>
</evidence>
<dbReference type="STRING" id="6290.A0A0N4X2H8"/>
<dbReference type="Pfam" id="PF08996">
    <property type="entry name" value="zf-DNA_Pol"/>
    <property type="match status" value="1"/>
</dbReference>
<dbReference type="OMA" id="RECCGPA"/>
<gene>
    <name evidence="6" type="ORF">HPLM_LOCUS18557</name>
</gene>
<dbReference type="GO" id="GO:0003688">
    <property type="term" value="F:DNA replication origin binding"/>
    <property type="evidence" value="ECO:0007669"/>
    <property type="project" value="TreeGrafter"/>
</dbReference>
<dbReference type="Gene3D" id="1.10.3200.20">
    <property type="entry name" value="DNA Polymerase alpha, zinc finger"/>
    <property type="match status" value="1"/>
</dbReference>
<keyword evidence="4" id="KW-0239">DNA-directed DNA polymerase</keyword>
<accession>A0A0N4X2H8</accession>
<dbReference type="SUPFAM" id="SSF90234">
    <property type="entry name" value="Zinc finger domain of DNA polymerase-alpha"/>
    <property type="match status" value="1"/>
</dbReference>
<dbReference type="InterPro" id="IPR015088">
    <property type="entry name" value="Znf_DNA-dir_DNA_pol_B_alpha"/>
</dbReference>
<dbReference type="OrthoDB" id="6755010at2759"/>
<dbReference type="GO" id="GO:1902975">
    <property type="term" value="P:mitotic DNA replication initiation"/>
    <property type="evidence" value="ECO:0007669"/>
    <property type="project" value="TreeGrafter"/>
</dbReference>
<dbReference type="Proteomes" id="UP000268014">
    <property type="component" value="Unassembled WGS sequence"/>
</dbReference>
<evidence type="ECO:0000256" key="3">
    <source>
        <dbReference type="ARBA" id="ARBA00022695"/>
    </source>
</evidence>
<organism evidence="8">
    <name type="scientific">Haemonchus placei</name>
    <name type="common">Barber's pole worm</name>
    <dbReference type="NCBI Taxonomy" id="6290"/>
    <lineage>
        <taxon>Eukaryota</taxon>
        <taxon>Metazoa</taxon>
        <taxon>Ecdysozoa</taxon>
        <taxon>Nematoda</taxon>
        <taxon>Chromadorea</taxon>
        <taxon>Rhabditida</taxon>
        <taxon>Rhabditina</taxon>
        <taxon>Rhabditomorpha</taxon>
        <taxon>Strongyloidea</taxon>
        <taxon>Trichostrongylidae</taxon>
        <taxon>Haemonchus</taxon>
    </lineage>
</organism>
<dbReference type="WBParaSite" id="HPLM_0001856501-mRNA-1">
    <property type="protein sequence ID" value="HPLM_0001856501-mRNA-1"/>
    <property type="gene ID" value="HPLM_0001856501"/>
</dbReference>
<feature type="domain" description="Zinc finger DNA-directed DNA polymerase family B alpha" evidence="5">
    <location>
        <begin position="113"/>
        <end position="294"/>
    </location>
</feature>
<evidence type="ECO:0000256" key="1">
    <source>
        <dbReference type="ARBA" id="ARBA00012417"/>
    </source>
</evidence>